<sequence>MGITGMIYMVKMVFSLIVLILSSSTAKYDYFKFTQQYQHAVCNSNPTPCNDPPDKLFTVHGL</sequence>
<dbReference type="SUPFAM" id="SSF55895">
    <property type="entry name" value="Ribonuclease Rh-like"/>
    <property type="match status" value="1"/>
</dbReference>
<dbReference type="AlphaFoldDB" id="A0A075TCW7"/>
<feature type="chain" id="PRO_5001710483" evidence="3">
    <location>
        <begin position="27"/>
        <end position="62"/>
    </location>
</feature>
<keyword evidence="2" id="KW-0325">Glycoprotein</keyword>
<evidence type="ECO:0000256" key="2">
    <source>
        <dbReference type="ARBA" id="ARBA00023180"/>
    </source>
</evidence>
<organism evidence="4">
    <name type="scientific">Malus sikkimensis</name>
    <dbReference type="NCBI Taxonomy" id="1143241"/>
    <lineage>
        <taxon>Eukaryota</taxon>
        <taxon>Viridiplantae</taxon>
        <taxon>Streptophyta</taxon>
        <taxon>Embryophyta</taxon>
        <taxon>Tracheophyta</taxon>
        <taxon>Spermatophyta</taxon>
        <taxon>Magnoliopsida</taxon>
        <taxon>eudicotyledons</taxon>
        <taxon>Gunneridae</taxon>
        <taxon>Pentapetalae</taxon>
        <taxon>rosids</taxon>
        <taxon>fabids</taxon>
        <taxon>Rosales</taxon>
        <taxon>Rosaceae</taxon>
        <taxon>Amygdaloideae</taxon>
        <taxon>Maleae</taxon>
        <taxon>Malus</taxon>
    </lineage>
</organism>
<dbReference type="InterPro" id="IPR036430">
    <property type="entry name" value="RNase_T2-like_sf"/>
</dbReference>
<dbReference type="GO" id="GO:0003723">
    <property type="term" value="F:RNA binding"/>
    <property type="evidence" value="ECO:0007669"/>
    <property type="project" value="InterPro"/>
</dbReference>
<keyword evidence="1 3" id="KW-0732">Signal</keyword>
<dbReference type="Gene3D" id="3.90.730.10">
    <property type="entry name" value="Ribonuclease T2-like"/>
    <property type="match status" value="1"/>
</dbReference>
<feature type="signal peptide" evidence="3">
    <location>
        <begin position="1"/>
        <end position="26"/>
    </location>
</feature>
<reference evidence="4" key="1">
    <citation type="submission" date="2013-07" db="EMBL/GenBank/DDBJ databases">
        <title>Identification of S-genotypes in Prunus and Malus.</title>
        <authorList>
            <person name="Gu C."/>
        </authorList>
    </citation>
    <scope>NUCLEOTIDE SEQUENCE</scope>
    <source>
        <tissue evidence="4">Leaf</tissue>
    </source>
</reference>
<name>A0A075TCW7_9ROSA</name>
<evidence type="ECO:0000313" key="4">
    <source>
        <dbReference type="EMBL" id="AIG55245.1"/>
    </source>
</evidence>
<evidence type="ECO:0000256" key="3">
    <source>
        <dbReference type="SAM" id="SignalP"/>
    </source>
</evidence>
<proteinExistence type="predicted"/>
<dbReference type="EMBL" id="KF468730">
    <property type="protein sequence ID" value="AIG55245.1"/>
    <property type="molecule type" value="Genomic_DNA"/>
</dbReference>
<protein>
    <submittedName>
        <fullName evidence="4">Self-incompatibility ribonuclease</fullName>
    </submittedName>
</protein>
<accession>A0A075TCW7</accession>
<gene>
    <name evidence="4" type="primary">S-RNase</name>
</gene>
<evidence type="ECO:0000256" key="1">
    <source>
        <dbReference type="ARBA" id="ARBA00022729"/>
    </source>
</evidence>
<dbReference type="GO" id="GO:0033897">
    <property type="term" value="F:ribonuclease T2 activity"/>
    <property type="evidence" value="ECO:0007669"/>
    <property type="project" value="InterPro"/>
</dbReference>